<keyword evidence="2" id="KW-1185">Reference proteome</keyword>
<dbReference type="Proteomes" id="UP001590951">
    <property type="component" value="Unassembled WGS sequence"/>
</dbReference>
<organism evidence="1 2">
    <name type="scientific">Lepraria finkii</name>
    <dbReference type="NCBI Taxonomy" id="1340010"/>
    <lineage>
        <taxon>Eukaryota</taxon>
        <taxon>Fungi</taxon>
        <taxon>Dikarya</taxon>
        <taxon>Ascomycota</taxon>
        <taxon>Pezizomycotina</taxon>
        <taxon>Lecanoromycetes</taxon>
        <taxon>OSLEUM clade</taxon>
        <taxon>Lecanoromycetidae</taxon>
        <taxon>Lecanorales</taxon>
        <taxon>Lecanorineae</taxon>
        <taxon>Stereocaulaceae</taxon>
        <taxon>Lepraria</taxon>
    </lineage>
</organism>
<dbReference type="EMBL" id="JBHFEH010000008">
    <property type="protein sequence ID" value="KAL2056314.1"/>
    <property type="molecule type" value="Genomic_DNA"/>
</dbReference>
<proteinExistence type="predicted"/>
<protein>
    <submittedName>
        <fullName evidence="1">Uncharacterized protein</fullName>
    </submittedName>
</protein>
<accession>A0ABR4BHP3</accession>
<reference evidence="1 2" key="1">
    <citation type="submission" date="2024-09" db="EMBL/GenBank/DDBJ databases">
        <title>Rethinking Asexuality: The Enigmatic Case of Functional Sexual Genes in Lepraria (Stereocaulaceae).</title>
        <authorList>
            <person name="Doellman M."/>
            <person name="Sun Y."/>
            <person name="Barcenas-Pena A."/>
            <person name="Lumbsch H.T."/>
            <person name="Grewe F."/>
        </authorList>
    </citation>
    <scope>NUCLEOTIDE SEQUENCE [LARGE SCALE GENOMIC DNA]</scope>
    <source>
        <strain evidence="1 2">Grewe 0041</strain>
    </source>
</reference>
<sequence length="214" mass="23869">MLEQQQEKLVNATRELYTRAVDGGRWPGQPLQVTPKGYPLTHDILERLGLLKLGSQDDGTFEEDTEILRQKMMIIKQEENPYSTPTTIQSELSPVDSPDYELTSRSFVDGMPRTPFQPTPPISPEEQESMIFPVNGLGIDTSMCMESTSIQACQAWIPSTSTYGDDTDYLGYDCAPTYANLEMLHQRSNPCLPISSCFEDDNVMSGVGINTMLA</sequence>
<gene>
    <name evidence="1" type="ORF">ABVK25_003337</name>
</gene>
<name>A0ABR4BHP3_9LECA</name>
<evidence type="ECO:0000313" key="1">
    <source>
        <dbReference type="EMBL" id="KAL2056314.1"/>
    </source>
</evidence>
<evidence type="ECO:0000313" key="2">
    <source>
        <dbReference type="Proteomes" id="UP001590951"/>
    </source>
</evidence>
<comment type="caution">
    <text evidence="1">The sequence shown here is derived from an EMBL/GenBank/DDBJ whole genome shotgun (WGS) entry which is preliminary data.</text>
</comment>